<dbReference type="Pfam" id="PF04055">
    <property type="entry name" value="Radical_SAM"/>
    <property type="match status" value="1"/>
</dbReference>
<evidence type="ECO:0000256" key="6">
    <source>
        <dbReference type="ARBA" id="ARBA00023004"/>
    </source>
</evidence>
<keyword evidence="3 9" id="KW-0349">Heme</keyword>
<dbReference type="PANTHER" id="PTHR13932">
    <property type="entry name" value="COPROPORPHYRINIGEN III OXIDASE"/>
    <property type="match status" value="1"/>
</dbReference>
<protein>
    <recommendedName>
        <fullName evidence="2 9">Heme chaperone HemW</fullName>
    </recommendedName>
</protein>
<dbReference type="CDD" id="cd01335">
    <property type="entry name" value="Radical_SAM"/>
    <property type="match status" value="1"/>
</dbReference>
<dbReference type="OrthoDB" id="9808022at2"/>
<keyword evidence="7 9" id="KW-0411">Iron-sulfur</keyword>
<dbReference type="SFLD" id="SFLDG01065">
    <property type="entry name" value="anaerobic_coproporphyrinogen-I"/>
    <property type="match status" value="1"/>
</dbReference>
<sequence length="411" mass="43980">MPQKPPDGAPPPDDGALPAAALAELAHRALGAYVHVPYCAARCGYCDFNTYTAADLGGALISSVGLTTFVDMATREIRLAREVLGAAAGPIATVFVGGGTPTLLPAGDLARLLRALDAEFGLAPGAEVTTEANPESVDPAQLEQLRAAGYTRISFGMQSDRPHVLAALDRRHTPGRVSEVMRWARKAGFDHVSLDLIYGAPGESEADWAASLHAAVQLGPDHVSAYALTVEEGTKLSRRVRRGELLEPDDDLLADRYLLADDILGAAGLVNYEVSNWSRGADARCRHNLGYWRGDNWWGFGPGAHSHVGGVRWWNVRHPAEYAARLGADRSPALAREELDDESRRVERVMLGVRLAEGLPVGELAEAGLAACAELARSGLVEPGGLEFGRVRLTRRGRLLTDTVVRALLPD</sequence>
<reference evidence="11 12" key="1">
    <citation type="submission" date="2017-06" db="EMBL/GenBank/DDBJ databases">
        <authorList>
            <person name="Kim H.J."/>
            <person name="Triplett B.A."/>
        </authorList>
    </citation>
    <scope>NUCLEOTIDE SEQUENCE [LARGE SCALE GENOMIC DNA]</scope>
    <source>
        <strain evidence="11">FRACA_ARgP5</strain>
    </source>
</reference>
<evidence type="ECO:0000256" key="3">
    <source>
        <dbReference type="ARBA" id="ARBA00022617"/>
    </source>
</evidence>
<keyword evidence="5 9" id="KW-0479">Metal-binding</keyword>
<keyword evidence="4 9" id="KW-0949">S-adenosyl-L-methionine</keyword>
<dbReference type="InterPro" id="IPR034505">
    <property type="entry name" value="Coproporphyrinogen-III_oxidase"/>
</dbReference>
<dbReference type="SFLD" id="SFLDF00562">
    <property type="entry name" value="HemN-like__clustered_with_heat"/>
    <property type="match status" value="1"/>
</dbReference>
<dbReference type="SFLD" id="SFLDS00029">
    <property type="entry name" value="Radical_SAM"/>
    <property type="match status" value="1"/>
</dbReference>
<dbReference type="GO" id="GO:0006779">
    <property type="term" value="P:porphyrin-containing compound biosynthetic process"/>
    <property type="evidence" value="ECO:0007669"/>
    <property type="project" value="InterPro"/>
</dbReference>
<dbReference type="PROSITE" id="PS51918">
    <property type="entry name" value="RADICAL_SAM"/>
    <property type="match status" value="1"/>
</dbReference>
<dbReference type="InterPro" id="IPR004559">
    <property type="entry name" value="HemW-like"/>
</dbReference>
<keyword evidence="6 9" id="KW-0408">Iron</keyword>
<evidence type="ECO:0000256" key="2">
    <source>
        <dbReference type="ARBA" id="ARBA00017228"/>
    </source>
</evidence>
<dbReference type="Gene3D" id="3.20.20.70">
    <property type="entry name" value="Aldolase class I"/>
    <property type="match status" value="1"/>
</dbReference>
<comment type="similarity">
    <text evidence="1">Belongs to the anaerobic coproporphyrinogen-III oxidase family. HemW subfamily.</text>
</comment>
<accession>A0A2I2KML8</accession>
<keyword evidence="11" id="KW-0560">Oxidoreductase</keyword>
<evidence type="ECO:0000313" key="12">
    <source>
        <dbReference type="Proteomes" id="UP000234331"/>
    </source>
</evidence>
<evidence type="ECO:0000256" key="1">
    <source>
        <dbReference type="ARBA" id="ARBA00006100"/>
    </source>
</evidence>
<dbReference type="RefSeq" id="WP_101830832.1">
    <property type="nucleotide sequence ID" value="NZ_FZMO01000068.1"/>
</dbReference>
<dbReference type="GO" id="GO:0051539">
    <property type="term" value="F:4 iron, 4 sulfur cluster binding"/>
    <property type="evidence" value="ECO:0007669"/>
    <property type="project" value="UniProtKB-UniRule"/>
</dbReference>
<gene>
    <name evidence="11" type="primary">hemN</name>
    <name evidence="11" type="ORF">FRACA_160050</name>
</gene>
<dbReference type="GO" id="GO:0005737">
    <property type="term" value="C:cytoplasm"/>
    <property type="evidence" value="ECO:0007669"/>
    <property type="project" value="UniProtKB-SubCell"/>
</dbReference>
<dbReference type="AlphaFoldDB" id="A0A2I2KML8"/>
<evidence type="ECO:0000256" key="8">
    <source>
        <dbReference type="ARBA" id="ARBA00023186"/>
    </source>
</evidence>
<feature type="domain" description="Radical SAM core" evidence="10">
    <location>
        <begin position="24"/>
        <end position="269"/>
    </location>
</feature>
<evidence type="ECO:0000256" key="9">
    <source>
        <dbReference type="RuleBase" id="RU364116"/>
    </source>
</evidence>
<keyword evidence="8 9" id="KW-0143">Chaperone</keyword>
<dbReference type="InterPro" id="IPR007197">
    <property type="entry name" value="rSAM"/>
</dbReference>
<keyword evidence="12" id="KW-1185">Reference proteome</keyword>
<proteinExistence type="inferred from homology"/>
<evidence type="ECO:0000313" key="11">
    <source>
        <dbReference type="EMBL" id="SNQ46899.1"/>
    </source>
</evidence>
<dbReference type="SUPFAM" id="SSF102114">
    <property type="entry name" value="Radical SAM enzymes"/>
    <property type="match status" value="1"/>
</dbReference>
<comment type="subcellular location">
    <subcellularLocation>
        <location evidence="9">Cytoplasm</location>
    </subcellularLocation>
</comment>
<dbReference type="SMART" id="SM00729">
    <property type="entry name" value="Elp3"/>
    <property type="match status" value="1"/>
</dbReference>
<dbReference type="PANTHER" id="PTHR13932:SF5">
    <property type="entry name" value="RADICAL S-ADENOSYL METHIONINE DOMAIN-CONTAINING PROTEIN 1, MITOCHONDRIAL"/>
    <property type="match status" value="1"/>
</dbReference>
<dbReference type="InterPro" id="IPR013785">
    <property type="entry name" value="Aldolase_TIM"/>
</dbReference>
<organism evidence="11 12">
    <name type="scientific">Frankia canadensis</name>
    <dbReference type="NCBI Taxonomy" id="1836972"/>
    <lineage>
        <taxon>Bacteria</taxon>
        <taxon>Bacillati</taxon>
        <taxon>Actinomycetota</taxon>
        <taxon>Actinomycetes</taxon>
        <taxon>Frankiales</taxon>
        <taxon>Frankiaceae</taxon>
        <taxon>Frankia</taxon>
    </lineage>
</organism>
<dbReference type="InterPro" id="IPR058240">
    <property type="entry name" value="rSAM_sf"/>
</dbReference>
<evidence type="ECO:0000259" key="10">
    <source>
        <dbReference type="PROSITE" id="PS51918"/>
    </source>
</evidence>
<evidence type="ECO:0000256" key="4">
    <source>
        <dbReference type="ARBA" id="ARBA00022691"/>
    </source>
</evidence>
<keyword evidence="9" id="KW-0963">Cytoplasm</keyword>
<evidence type="ECO:0000256" key="7">
    <source>
        <dbReference type="ARBA" id="ARBA00023014"/>
    </source>
</evidence>
<keyword evidence="9" id="KW-0004">4Fe-4S</keyword>
<evidence type="ECO:0000256" key="5">
    <source>
        <dbReference type="ARBA" id="ARBA00022723"/>
    </source>
</evidence>
<dbReference type="Proteomes" id="UP000234331">
    <property type="component" value="Unassembled WGS sequence"/>
</dbReference>
<comment type="function">
    <text evidence="9">Probably acts as a heme chaperone, transferring heme to an unknown acceptor. Binds one molecule of heme per monomer, possibly covalently. Binds 1 [4Fe-4S] cluster. The cluster is coordinated with 3 cysteines and an exchangeable S-adenosyl-L-methionine.</text>
</comment>
<dbReference type="GO" id="GO:0046872">
    <property type="term" value="F:metal ion binding"/>
    <property type="evidence" value="ECO:0007669"/>
    <property type="project" value="UniProtKB-UniRule"/>
</dbReference>
<dbReference type="EMBL" id="FZMO01000068">
    <property type="protein sequence ID" value="SNQ46899.1"/>
    <property type="molecule type" value="Genomic_DNA"/>
</dbReference>
<dbReference type="GO" id="GO:0004109">
    <property type="term" value="F:coproporphyrinogen oxidase activity"/>
    <property type="evidence" value="ECO:0007669"/>
    <property type="project" value="InterPro"/>
</dbReference>
<name>A0A2I2KML8_9ACTN</name>
<dbReference type="InterPro" id="IPR006638">
    <property type="entry name" value="Elp3/MiaA/NifB-like_rSAM"/>
</dbReference>
<dbReference type="NCBIfam" id="TIGR00539">
    <property type="entry name" value="hemN_rel"/>
    <property type="match status" value="1"/>
</dbReference>